<sequence>MRKVNRTKDLMIYLDSVNYPMTEEKINDLIFRKKIPHSRPMSSIVIFDLDHIDWWINEQRKKT</sequence>
<proteinExistence type="predicted"/>
<dbReference type="RefSeq" id="WP_152149622.1">
    <property type="nucleotide sequence ID" value="NZ_WEIO01000001.1"/>
</dbReference>
<organism evidence="1 2">
    <name type="scientific">Bacillus aerolatus</name>
    <dbReference type="NCBI Taxonomy" id="2653354"/>
    <lineage>
        <taxon>Bacteria</taxon>
        <taxon>Bacillati</taxon>
        <taxon>Bacillota</taxon>
        <taxon>Bacilli</taxon>
        <taxon>Bacillales</taxon>
        <taxon>Bacillaceae</taxon>
        <taxon>Bacillus</taxon>
    </lineage>
</organism>
<protein>
    <recommendedName>
        <fullName evidence="3">DNA-binding protein</fullName>
    </recommendedName>
</protein>
<accession>A0A6I1G0E8</accession>
<evidence type="ECO:0000313" key="2">
    <source>
        <dbReference type="Proteomes" id="UP000429595"/>
    </source>
</evidence>
<name>A0A6I1G0E8_9BACI</name>
<evidence type="ECO:0008006" key="3">
    <source>
        <dbReference type="Google" id="ProtNLM"/>
    </source>
</evidence>
<keyword evidence="2" id="KW-1185">Reference proteome</keyword>
<evidence type="ECO:0000313" key="1">
    <source>
        <dbReference type="EMBL" id="KAB7709096.1"/>
    </source>
</evidence>
<reference evidence="1 2" key="1">
    <citation type="submission" date="2019-10" db="EMBL/GenBank/DDBJ databases">
        <title>Bacillus aerolatum sp. nov., isolated from bioaerosol of sport playgrounds.</title>
        <authorList>
            <person name="Chen P."/>
            <person name="Zhang G."/>
        </authorList>
    </citation>
    <scope>NUCLEOTIDE SEQUENCE [LARGE SCALE GENOMIC DNA]</scope>
    <source>
        <strain evidence="1 2">CX253</strain>
    </source>
</reference>
<comment type="caution">
    <text evidence="1">The sequence shown here is derived from an EMBL/GenBank/DDBJ whole genome shotgun (WGS) entry which is preliminary data.</text>
</comment>
<dbReference type="Proteomes" id="UP000429595">
    <property type="component" value="Unassembled WGS sequence"/>
</dbReference>
<dbReference type="AlphaFoldDB" id="A0A6I1G0E8"/>
<gene>
    <name evidence="1" type="ORF">F9802_03010</name>
</gene>
<dbReference type="EMBL" id="WEIO01000001">
    <property type="protein sequence ID" value="KAB7709096.1"/>
    <property type="molecule type" value="Genomic_DNA"/>
</dbReference>